<dbReference type="EMBL" id="JACXAH010000002">
    <property type="protein sequence ID" value="MBD1370869.1"/>
    <property type="molecule type" value="Genomic_DNA"/>
</dbReference>
<name>A0A926NC55_9BACL</name>
<dbReference type="Proteomes" id="UP000661691">
    <property type="component" value="Unassembled WGS sequence"/>
</dbReference>
<feature type="region of interest" description="Disordered" evidence="1">
    <location>
        <begin position="1"/>
        <end position="83"/>
    </location>
</feature>
<organism evidence="2 3">
    <name type="scientific">Polycladospora coralii</name>
    <dbReference type="NCBI Taxonomy" id="2771432"/>
    <lineage>
        <taxon>Bacteria</taxon>
        <taxon>Bacillati</taxon>
        <taxon>Bacillota</taxon>
        <taxon>Bacilli</taxon>
        <taxon>Bacillales</taxon>
        <taxon>Thermoactinomycetaceae</taxon>
        <taxon>Polycladospora</taxon>
    </lineage>
</organism>
<sequence>MNEQKKWRDLGTVESQRDELVPEEFPEGPVGAATNEARLGKDSPWREGQHASPRFTYEVREFHAGLKRQFPGSHPTHDDPQDE</sequence>
<evidence type="ECO:0000256" key="1">
    <source>
        <dbReference type="SAM" id="MobiDB-lite"/>
    </source>
</evidence>
<keyword evidence="3" id="KW-1185">Reference proteome</keyword>
<reference evidence="2" key="1">
    <citation type="submission" date="2020-09" db="EMBL/GenBank/DDBJ databases">
        <title>A novel bacterium of genus Hazenella, isolated from South China Sea.</title>
        <authorList>
            <person name="Huang H."/>
            <person name="Mo K."/>
            <person name="Hu Y."/>
        </authorList>
    </citation>
    <scope>NUCLEOTIDE SEQUENCE</scope>
    <source>
        <strain evidence="2">IB182357</strain>
    </source>
</reference>
<comment type="caution">
    <text evidence="2">The sequence shown here is derived from an EMBL/GenBank/DDBJ whole genome shotgun (WGS) entry which is preliminary data.</text>
</comment>
<dbReference type="RefSeq" id="WP_191139224.1">
    <property type="nucleotide sequence ID" value="NZ_JACXAG020000002.1"/>
</dbReference>
<dbReference type="AlphaFoldDB" id="A0A926NC55"/>
<feature type="compositionally biased region" description="Basic and acidic residues" evidence="1">
    <location>
        <begin position="38"/>
        <end position="49"/>
    </location>
</feature>
<gene>
    <name evidence="2" type="ORF">IC620_00645</name>
</gene>
<evidence type="ECO:0000313" key="2">
    <source>
        <dbReference type="EMBL" id="MBD1370869.1"/>
    </source>
</evidence>
<protein>
    <submittedName>
        <fullName evidence="2">Uncharacterized protein</fullName>
    </submittedName>
</protein>
<proteinExistence type="predicted"/>
<accession>A0A926NC55</accession>
<feature type="compositionally biased region" description="Basic and acidic residues" evidence="1">
    <location>
        <begin position="1"/>
        <end position="20"/>
    </location>
</feature>
<evidence type="ECO:0000313" key="3">
    <source>
        <dbReference type="Proteomes" id="UP000661691"/>
    </source>
</evidence>